<dbReference type="RefSeq" id="WP_176453601.1">
    <property type="nucleotide sequence ID" value="NZ_AP014939.1"/>
</dbReference>
<sequence>MDEQKKSPEALPIELPATISTLEKLEKSGKTNSPLYLALKKVVVIAQRCNQVKMISIKR</sequence>
<evidence type="ECO:0000313" key="1">
    <source>
        <dbReference type="EMBL" id="BAS21715.1"/>
    </source>
</evidence>
<geneLocation type="plasmid" evidence="1">
    <name>pKHM-1</name>
</geneLocation>
<accession>A0A0K2S4G7</accession>
<dbReference type="EMBL" id="AP014939">
    <property type="protein sequence ID" value="BAS21715.1"/>
    <property type="molecule type" value="Genomic_DNA"/>
</dbReference>
<protein>
    <submittedName>
        <fullName evidence="1">Uncharacterized protein</fullName>
    </submittedName>
</protein>
<reference evidence="1" key="1">
    <citation type="submission" date="2015-08" db="EMBL/GenBank/DDBJ databases">
        <title>Complete DNA Sequence of Pseudomonas syringae pv. actinidiae, the Causal Agent of Kiwifruit Canker Disease.</title>
        <authorList>
            <person name="Rikkerink E.H.A."/>
            <person name="Fineran P.C."/>
        </authorList>
    </citation>
    <scope>NUCLEOTIDE SEQUENCE</scope>
    <source>
        <strain evidence="1">KHM 243</strain>
        <plasmid evidence="1">pKHM-1</plasmid>
    </source>
</reference>
<name>A0A0K2S4G7_CITFR</name>
<keyword evidence="1" id="KW-0614">Plasmid</keyword>
<organism evidence="1">
    <name type="scientific">Citrobacter freundii</name>
    <dbReference type="NCBI Taxonomy" id="546"/>
    <lineage>
        <taxon>Bacteria</taxon>
        <taxon>Pseudomonadati</taxon>
        <taxon>Pseudomonadota</taxon>
        <taxon>Gammaproteobacteria</taxon>
        <taxon>Enterobacterales</taxon>
        <taxon>Enterobacteriaceae</taxon>
        <taxon>Citrobacter</taxon>
        <taxon>Citrobacter freundii complex</taxon>
    </lineage>
</organism>
<dbReference type="AlphaFoldDB" id="A0A0K2S4G7"/>
<proteinExistence type="predicted"/>